<dbReference type="PANTHER" id="PTHR46505">
    <property type="entry name" value="OXIDOREDUCTASE NAD-BINDING DOMAIN-CONTAINING PROTEIN 1"/>
    <property type="match status" value="1"/>
</dbReference>
<reference evidence="4 5" key="1">
    <citation type="journal article" date="2012" name="Genome Biol.">
        <title>Genome and low-iron response of an oceanic diatom adapted to chronic iron limitation.</title>
        <authorList>
            <person name="Lommer M."/>
            <person name="Specht M."/>
            <person name="Roy A.S."/>
            <person name="Kraemer L."/>
            <person name="Andreson R."/>
            <person name="Gutowska M.A."/>
            <person name="Wolf J."/>
            <person name="Bergner S.V."/>
            <person name="Schilhabel M.B."/>
            <person name="Klostermeier U.C."/>
            <person name="Beiko R.G."/>
            <person name="Rosenstiel P."/>
            <person name="Hippler M."/>
            <person name="Laroche J."/>
        </authorList>
    </citation>
    <scope>NUCLEOTIDE SEQUENCE [LARGE SCALE GENOMIC DNA]</scope>
    <source>
        <strain evidence="4 5">CCMP1005</strain>
    </source>
</reference>
<proteinExistence type="predicted"/>
<dbReference type="Proteomes" id="UP000266841">
    <property type="component" value="Unassembled WGS sequence"/>
</dbReference>
<dbReference type="CDD" id="cd00322">
    <property type="entry name" value="FNR_like"/>
    <property type="match status" value="1"/>
</dbReference>
<keyword evidence="5" id="KW-1185">Reference proteome</keyword>
<dbReference type="OrthoDB" id="436496at2759"/>
<keyword evidence="2" id="KW-0520">NAD</keyword>
<dbReference type="Pfam" id="PF00175">
    <property type="entry name" value="NAD_binding_1"/>
    <property type="match status" value="1"/>
</dbReference>
<evidence type="ECO:0000256" key="1">
    <source>
        <dbReference type="ARBA" id="ARBA00023002"/>
    </source>
</evidence>
<evidence type="ECO:0000259" key="3">
    <source>
        <dbReference type="Pfam" id="PF00175"/>
    </source>
</evidence>
<evidence type="ECO:0000256" key="2">
    <source>
        <dbReference type="ARBA" id="ARBA00023027"/>
    </source>
</evidence>
<dbReference type="EMBL" id="AGNL01007797">
    <property type="protein sequence ID" value="EJK70978.1"/>
    <property type="molecule type" value="Genomic_DNA"/>
</dbReference>
<dbReference type="InterPro" id="IPR052128">
    <property type="entry name" value="Oxidoreductase_NAD-binding"/>
</dbReference>
<feature type="domain" description="Oxidoreductase FAD/NAD(P)-binding" evidence="3">
    <location>
        <begin position="83"/>
        <end position="201"/>
    </location>
</feature>
<dbReference type="InterPro" id="IPR039261">
    <property type="entry name" value="FNR_nucleotide-bd"/>
</dbReference>
<keyword evidence="1" id="KW-0560">Oxidoreductase</keyword>
<protein>
    <recommendedName>
        <fullName evidence="3">Oxidoreductase FAD/NAD(P)-binding domain-containing protein</fullName>
    </recommendedName>
</protein>
<gene>
    <name evidence="4" type="ORF">THAOC_07620</name>
</gene>
<dbReference type="GO" id="GO:0005739">
    <property type="term" value="C:mitochondrion"/>
    <property type="evidence" value="ECO:0007669"/>
    <property type="project" value="TreeGrafter"/>
</dbReference>
<evidence type="ECO:0000313" key="4">
    <source>
        <dbReference type="EMBL" id="EJK70978.1"/>
    </source>
</evidence>
<dbReference type="PANTHER" id="PTHR46505:SF1">
    <property type="entry name" value="OXIDOREDUCTASE NAD-BINDING DOMAIN-CONTAINING PROTEIN 1"/>
    <property type="match status" value="1"/>
</dbReference>
<evidence type="ECO:0000313" key="5">
    <source>
        <dbReference type="Proteomes" id="UP000266841"/>
    </source>
</evidence>
<dbReference type="SUPFAM" id="SSF52343">
    <property type="entry name" value="Ferredoxin reductase-like, C-terminal NADP-linked domain"/>
    <property type="match status" value="1"/>
</dbReference>
<dbReference type="Gene3D" id="3.40.50.80">
    <property type="entry name" value="Nucleotide-binding domain of ferredoxin-NADP reductase (FNR) module"/>
    <property type="match status" value="1"/>
</dbReference>
<feature type="non-terminal residue" evidence="4">
    <location>
        <position position="1"/>
    </location>
</feature>
<comment type="caution">
    <text evidence="4">The sequence shown here is derived from an EMBL/GenBank/DDBJ whole genome shotgun (WGS) entry which is preliminary data.</text>
</comment>
<sequence length="222" mass="24493">RAPGIPPERQKIGGYSITSIPSDLPLIDLAIQSSRHPVASWACAESKVGDLIDIRVGGTFVYKEGGGRGDDPEWKPRRILFTAGGVGINPLFSMIKQWHEDDDGDSRAVLLYSCKERGDFLFLGEIEKMLVTESRLRVVCTTTADDVARNRQTDEQSAVVFRHGGIDLGLIHDSMSWLNCGDASKVDKVFVCGPPGMAESLEEVLVSNEIAQKSDILFEKWW</sequence>
<dbReference type="InterPro" id="IPR001433">
    <property type="entry name" value="OxRdtase_FAD/NAD-bd"/>
</dbReference>
<accession>K0SX26</accession>
<organism evidence="4 5">
    <name type="scientific">Thalassiosira oceanica</name>
    <name type="common">Marine diatom</name>
    <dbReference type="NCBI Taxonomy" id="159749"/>
    <lineage>
        <taxon>Eukaryota</taxon>
        <taxon>Sar</taxon>
        <taxon>Stramenopiles</taxon>
        <taxon>Ochrophyta</taxon>
        <taxon>Bacillariophyta</taxon>
        <taxon>Coscinodiscophyceae</taxon>
        <taxon>Thalassiosirophycidae</taxon>
        <taxon>Thalassiosirales</taxon>
        <taxon>Thalassiosiraceae</taxon>
        <taxon>Thalassiosira</taxon>
    </lineage>
</organism>
<name>K0SX26_THAOC</name>
<dbReference type="AlphaFoldDB" id="K0SX26"/>
<dbReference type="eggNOG" id="KOG0534">
    <property type="taxonomic scope" value="Eukaryota"/>
</dbReference>
<dbReference type="GO" id="GO:0016491">
    <property type="term" value="F:oxidoreductase activity"/>
    <property type="evidence" value="ECO:0007669"/>
    <property type="project" value="UniProtKB-KW"/>
</dbReference>